<sequence>MTEEKCPQLVDYFVVAGLPPVVPWRPLGEDGKTSSPSSSSTRAVEPVTDLVVIARGLGEEVPQGFTCIEKTLGGHSAELSAGLINNPHLHLCYRRGRDKPPILDLGVLYEGKEPLKQGWYVIETTPYSHSASLSSGGAPTAHRVFLTYRRALDSQGLHTLGVITDIALLLPSKGEVAPHTFCRVDKNLNTGVWGPALYLCYKRAVAKANALVFEAGLITRYPEDDLEAFPLPESVPVFCLPMGVTVESWPLNSKYQLPVFSTFVLTSASGDKVYGAAIQFYESFSKDLLSERQNIRLGLLSVVDRRPITSRSLHVKKSICVLSHWPFFTVFQKFLTFIYRYSISGPHVLPLEKHVSSFMHNVPFPSPQRPRILVQLSPYDNLLLCQPVSSPLPISGASFLKLLQNLGPENACTLLFAVLTEHKLLLHSLRPDVLTSVSEALVSMTFPLRWLCPYIPLCPLQMADVLLAPMPFIVGVHSSYFDLHDPPAEVMCVDLDTNTISQKDDKKALTWKTLPRRACKHLLNTLNKLYQQLSEGGHLNRDDVQMDHTVTDSELYGGKSLHTLELEIQEAFLRFMAAILRGYRSCLQPITQAPSEKTTDVTSLFDLQGFLKSRDRSHQRFYSLMTKTQMFSRFIEECSFVSDKDASLAFFDECVDKLFTTGSKMDSERQEDNRLIELDESHRSEHTVYINPPELPPLPQGEEHPLCYSYSGFPVLMSELLEPMEGLNPLSAGIASRHSSPASPTAIFRRSKQEIKSAHKMAKTHSSVPQMWSKCLLRHCYGLWFICLPGLVGNCHSKVRALRTAHDVLRKMQDKKLQAPDEVCYRVLLQLCGQFSQPVLAVRVLFEMKKAGVQPNAITYGYYNKAVLESTWPSTTRGGYFLWGKLRNVILGVLQFKQAGRKLQTPHRDPQLSDGSDLDTVSHGSLDSANDSAERTSIDTDFTKMDSSDDGFSTGGQSDQGYDSLSKEEERVCSREMDASASGEDKGSRQSSSGHRVTLGPSGDNPPCAERPRFLDLSGGQGFVRLTVPLLSAAKQNQLSTDRLGGVEEEETETDKQKPLVENGGISIDGTERRAGVETRFDPQMVTEYDQDSSRSPSTNLTEEIETYINHSNSPLSSYAPSLDFQNPSSPLFRSPSFTRTSSLSSTLSCSNTHLSLPVRSKERLRPSPSLPLGMCNKDKERPSSLILPSSPTPSASSFSMDSLLTPTLDIFKSSVISAGKGVAEKASRLYSRLSSQTSLTQDANCDRMSVSSLTSADTECSSLLDNDSCLDPLGFTSPQHCSTTRVRRSPVASHQTNLGSPSSPNRVFRHNSFSGGLALPSRVPHTPDSSPDVSRFQPSPNYIIEVLMSSCSICKTCDCMVYDEEIMAGWTANDSNLNSTCPFCGTAFLPFLNVEIKDLRPQNRSSKRSNPVKEEDMSAPLSPEDNMSDAAAQPSAAPAQKQDSMWSSGTSPPASDPVTVPYLSPLVLWKELESLLVNEGDQALSSPSVVDQHPIVFWNLVWYFKRLELPSNLPALILASQHCSHGDQTPPIVSSEDSKQVLVRIMWDNLKLHKDKVQPCYVLWNAHCANSLIRSGLCEEGQLFTVELLQGFVRSIKKSDVHQPMSQIIQLLGPELGFKRQRSLYRDLLFLTLVALGRNNININAFDREYRLAYDRLTPSQVKLTHNCDRPPGAGVMECRRTFGEPSL</sequence>
<evidence type="ECO:0000256" key="1">
    <source>
        <dbReference type="ARBA" id="ARBA00022658"/>
    </source>
</evidence>
<dbReference type="InterPro" id="IPR051696">
    <property type="entry name" value="DENN_Domain_GEFs"/>
</dbReference>
<dbReference type="FunFam" id="1.25.40.10:FF:000042">
    <property type="entry name" value="C-myc promoter-binding protein isoform X1"/>
    <property type="match status" value="1"/>
</dbReference>
<dbReference type="PROSITE" id="PS51375">
    <property type="entry name" value="PPR"/>
    <property type="match status" value="1"/>
</dbReference>
<proteinExistence type="predicted"/>
<dbReference type="EMBL" id="HAEA01002509">
    <property type="protein sequence ID" value="SBQ30989.1"/>
    <property type="molecule type" value="Transcribed_RNA"/>
</dbReference>
<keyword evidence="1" id="KW-0344">Guanine-nucleotide releasing factor</keyword>
<feature type="domain" description="MABP" evidence="5">
    <location>
        <begin position="44"/>
        <end position="205"/>
    </location>
</feature>
<name>A0A1A8DDK0_NOTKA</name>
<dbReference type="Pfam" id="PF02141">
    <property type="entry name" value="DENN"/>
    <property type="match status" value="1"/>
</dbReference>
<evidence type="ECO:0000313" key="6">
    <source>
        <dbReference type="EMBL" id="SBQ30989.1"/>
    </source>
</evidence>
<feature type="region of interest" description="Disordered" evidence="3">
    <location>
        <begin position="902"/>
        <end position="1014"/>
    </location>
</feature>
<reference evidence="6" key="2">
    <citation type="submission" date="2016-06" db="EMBL/GenBank/DDBJ databases">
        <title>The genome of a short-lived fish provides insights into sex chromosome evolution and the genetic control of aging.</title>
        <authorList>
            <person name="Reichwald K."/>
            <person name="Felder M."/>
            <person name="Petzold A."/>
            <person name="Koch P."/>
            <person name="Groth M."/>
            <person name="Platzer M."/>
        </authorList>
    </citation>
    <scope>NUCLEOTIDE SEQUENCE</scope>
    <source>
        <tissue evidence="6">Brain</tissue>
    </source>
</reference>
<dbReference type="Pfam" id="PF03455">
    <property type="entry name" value="dDENN"/>
    <property type="match status" value="1"/>
</dbReference>
<dbReference type="PROSITE" id="PS51498">
    <property type="entry name" value="MABP"/>
    <property type="match status" value="1"/>
</dbReference>
<evidence type="ECO:0000256" key="3">
    <source>
        <dbReference type="SAM" id="MobiDB-lite"/>
    </source>
</evidence>
<dbReference type="Gene3D" id="1.25.40.10">
    <property type="entry name" value="Tetratricopeptide repeat domain"/>
    <property type="match status" value="1"/>
</dbReference>
<feature type="domain" description="UDENN" evidence="4">
    <location>
        <begin position="197"/>
        <end position="647"/>
    </location>
</feature>
<feature type="region of interest" description="Disordered" evidence="3">
    <location>
        <begin position="1403"/>
        <end position="1456"/>
    </location>
</feature>
<dbReference type="InterPro" id="IPR043153">
    <property type="entry name" value="DENN_C"/>
</dbReference>
<dbReference type="InterPro" id="IPR002885">
    <property type="entry name" value="PPR_rpt"/>
</dbReference>
<dbReference type="PROSITE" id="PS50211">
    <property type="entry name" value="DENN"/>
    <property type="match status" value="1"/>
</dbReference>
<feature type="compositionally biased region" description="Polar residues" evidence="3">
    <location>
        <begin position="922"/>
        <end position="931"/>
    </location>
</feature>
<dbReference type="InterPro" id="IPR011990">
    <property type="entry name" value="TPR-like_helical_dom_sf"/>
</dbReference>
<feature type="region of interest" description="Disordered" evidence="3">
    <location>
        <begin position="1159"/>
        <end position="1199"/>
    </location>
</feature>
<accession>A0A1A8DDK0</accession>
<dbReference type="InterPro" id="IPR001194">
    <property type="entry name" value="cDENN_dom"/>
</dbReference>
<evidence type="ECO:0000259" key="5">
    <source>
        <dbReference type="PROSITE" id="PS51498"/>
    </source>
</evidence>
<dbReference type="InterPro" id="IPR005113">
    <property type="entry name" value="uDENN_dom"/>
</dbReference>
<organism evidence="6">
    <name type="scientific">Nothobranchius kadleci</name>
    <name type="common">African annual killifish</name>
    <dbReference type="NCBI Taxonomy" id="1051664"/>
    <lineage>
        <taxon>Eukaryota</taxon>
        <taxon>Metazoa</taxon>
        <taxon>Chordata</taxon>
        <taxon>Craniata</taxon>
        <taxon>Vertebrata</taxon>
        <taxon>Euteleostomi</taxon>
        <taxon>Actinopterygii</taxon>
        <taxon>Neopterygii</taxon>
        <taxon>Teleostei</taxon>
        <taxon>Neoteleostei</taxon>
        <taxon>Acanthomorphata</taxon>
        <taxon>Ovalentaria</taxon>
        <taxon>Atherinomorphae</taxon>
        <taxon>Cyprinodontiformes</taxon>
        <taxon>Nothobranchiidae</taxon>
        <taxon>Nothobranchius</taxon>
    </lineage>
</organism>
<dbReference type="InterPro" id="IPR005112">
    <property type="entry name" value="dDENN_dom"/>
</dbReference>
<dbReference type="PANTHER" id="PTHR12296:SF16">
    <property type="entry name" value="C-MYC PROMOTER-BINDING PROTEIN"/>
    <property type="match status" value="1"/>
</dbReference>
<dbReference type="SMART" id="SM00799">
    <property type="entry name" value="DENN"/>
    <property type="match status" value="1"/>
</dbReference>
<dbReference type="SMART" id="SM00800">
    <property type="entry name" value="uDENN"/>
    <property type="match status" value="1"/>
</dbReference>
<dbReference type="GO" id="GO:0005085">
    <property type="term" value="F:guanyl-nucleotide exchange factor activity"/>
    <property type="evidence" value="ECO:0007669"/>
    <property type="project" value="UniProtKB-KW"/>
</dbReference>
<feature type="repeat" description="PPR" evidence="2">
    <location>
        <begin position="821"/>
        <end position="855"/>
    </location>
</feature>
<reference evidence="6" key="1">
    <citation type="submission" date="2016-05" db="EMBL/GenBank/DDBJ databases">
        <authorList>
            <person name="Lavstsen T."/>
            <person name="Jespersen J.S."/>
        </authorList>
    </citation>
    <scope>NUCLEOTIDE SEQUENCE</scope>
    <source>
        <tissue evidence="6">Brain</tissue>
    </source>
</reference>
<dbReference type="SMART" id="SM00801">
    <property type="entry name" value="dDENN"/>
    <property type="match status" value="1"/>
</dbReference>
<dbReference type="GO" id="GO:0032483">
    <property type="term" value="P:regulation of Rab protein signal transduction"/>
    <property type="evidence" value="ECO:0007669"/>
    <property type="project" value="TreeGrafter"/>
</dbReference>
<feature type="compositionally biased region" description="Low complexity" evidence="3">
    <location>
        <begin position="1429"/>
        <end position="1445"/>
    </location>
</feature>
<feature type="compositionally biased region" description="Basic and acidic residues" evidence="3">
    <location>
        <begin position="965"/>
        <end position="988"/>
    </location>
</feature>
<evidence type="ECO:0000256" key="2">
    <source>
        <dbReference type="PROSITE-ProRule" id="PRU00708"/>
    </source>
</evidence>
<evidence type="ECO:0000259" key="4">
    <source>
        <dbReference type="PROSITE" id="PS50211"/>
    </source>
</evidence>
<dbReference type="PANTHER" id="PTHR12296">
    <property type="entry name" value="DENN DOMAIN-CONTAINING PROTEIN 4"/>
    <property type="match status" value="1"/>
</dbReference>
<dbReference type="Gene3D" id="2.100.10.50">
    <property type="match status" value="1"/>
</dbReference>
<dbReference type="InterPro" id="IPR037516">
    <property type="entry name" value="Tripartite_DENN"/>
</dbReference>
<dbReference type="Pfam" id="PF03456">
    <property type="entry name" value="uDENN"/>
    <property type="match status" value="1"/>
</dbReference>
<feature type="compositionally biased region" description="Low complexity" evidence="3">
    <location>
        <begin position="1184"/>
        <end position="1199"/>
    </location>
</feature>
<feature type="compositionally biased region" description="Basic and acidic residues" evidence="3">
    <location>
        <begin position="932"/>
        <end position="947"/>
    </location>
</feature>
<dbReference type="Gene3D" id="3.40.50.11500">
    <property type="match status" value="1"/>
</dbReference>
<dbReference type="GO" id="GO:0031410">
    <property type="term" value="C:cytoplasmic vesicle"/>
    <property type="evidence" value="ECO:0007669"/>
    <property type="project" value="TreeGrafter"/>
</dbReference>
<dbReference type="InterPro" id="IPR023341">
    <property type="entry name" value="MABP"/>
</dbReference>
<gene>
    <name evidence="6" type="primary">DENND4A</name>
</gene>
<protein>
    <submittedName>
        <fullName evidence="6">DENN/MADD domain containing 4A</fullName>
    </submittedName>
</protein>